<sequence length="634" mass="73255">MTPQLLILDRLGSVRGLTDYEERNKLTGWIAEGRLMRPGYGLPVTHRIKRRKERAPYLFGIPEWDWQAPTLTHREVWVLRFIETITNKVEWWNKVADPEIALKWKQEVVGMPGLERQGGFTEKMADACLIELVKKAEIYEKTGLIPVMDYGAYAIKSDSLLDDDLRNALRTAVAELEDVPESHKDWHPGSDGKVLDLVHPSLWPLVYGLSRIISDKLITLDNCLEYCGAGSIIPDPDRPDISDSNLGYQDHSEARAVSERFQWLPCDVNLTGDKPRIESYINNLHPVQHANLYPIIERFIEKSLPAWDIVYRSALEEFDVQRFEELRDITYDCSTPDVCQRWCGSWNRKRLVEQNEEGEDDLDEDEVERLNKEWFEQTHSLKFPEPKTDVDDLVKLSPDDIKTTGFFDDAKQIQVIVKLANIHLTPENPKYDGGSWHVEGQYNEHICATALYYYDSDNITDSHLAFRTEADGDDLTAELNHDQGDFEPIERIFALEAWQSKLQDIGSVLTRQGRALFFPNVYQHRVSPFELVDKTQPGHRKILALFLVDPQVPILSTSNIPPQRHDWWAESLGKVGALDGLPYELREMVQNNVDFPITEKVAKELREELMEERSSVNRYANERLAQQEWSFCEH</sequence>
<dbReference type="EMBL" id="JAANBB010000015">
    <property type="protein sequence ID" value="KAF7555998.1"/>
    <property type="molecule type" value="Genomic_DNA"/>
</dbReference>
<organism evidence="3 4">
    <name type="scientific">Cylindrodendrum hubeiense</name>
    <dbReference type="NCBI Taxonomy" id="595255"/>
    <lineage>
        <taxon>Eukaryota</taxon>
        <taxon>Fungi</taxon>
        <taxon>Dikarya</taxon>
        <taxon>Ascomycota</taxon>
        <taxon>Pezizomycotina</taxon>
        <taxon>Sordariomycetes</taxon>
        <taxon>Hypocreomycetidae</taxon>
        <taxon>Hypocreales</taxon>
        <taxon>Nectriaceae</taxon>
        <taxon>Cylindrodendrum</taxon>
    </lineage>
</organism>
<dbReference type="Pfam" id="PF21666">
    <property type="entry name" value="DUF4246_N"/>
    <property type="match status" value="1"/>
</dbReference>
<evidence type="ECO:0000313" key="3">
    <source>
        <dbReference type="EMBL" id="KAF7555998.1"/>
    </source>
</evidence>
<feature type="domain" description="DUF4246" evidence="2">
    <location>
        <begin position="38"/>
        <end position="107"/>
    </location>
</feature>
<dbReference type="AlphaFoldDB" id="A0A9P5HIV5"/>
<dbReference type="InterPro" id="IPR025340">
    <property type="entry name" value="DUF4246"/>
</dbReference>
<evidence type="ECO:0000259" key="1">
    <source>
        <dbReference type="Pfam" id="PF14033"/>
    </source>
</evidence>
<dbReference type="PANTHER" id="PTHR33119">
    <property type="entry name" value="IFI3P"/>
    <property type="match status" value="1"/>
</dbReference>
<comment type="caution">
    <text evidence="3">The sequence shown here is derived from an EMBL/GenBank/DDBJ whole genome shotgun (WGS) entry which is preliminary data.</text>
</comment>
<evidence type="ECO:0000259" key="2">
    <source>
        <dbReference type="Pfam" id="PF21666"/>
    </source>
</evidence>
<name>A0A9P5HIV5_9HYPO</name>
<dbReference type="Pfam" id="PF14033">
    <property type="entry name" value="DUF4246"/>
    <property type="match status" value="1"/>
</dbReference>
<dbReference type="InterPro" id="IPR049207">
    <property type="entry name" value="DUF4246_N"/>
</dbReference>
<dbReference type="Proteomes" id="UP000722485">
    <property type="component" value="Unassembled WGS sequence"/>
</dbReference>
<gene>
    <name evidence="3" type="ORF">G7Z17_g1732</name>
</gene>
<feature type="domain" description="DUF4246" evidence="1">
    <location>
        <begin position="122"/>
        <end position="570"/>
    </location>
</feature>
<dbReference type="OrthoDB" id="415532at2759"/>
<dbReference type="PANTHER" id="PTHR33119:SF1">
    <property type="entry name" value="FE2OG DIOXYGENASE DOMAIN-CONTAINING PROTEIN"/>
    <property type="match status" value="1"/>
</dbReference>
<protein>
    <submittedName>
        <fullName evidence="3">Uncharacterized protein</fullName>
    </submittedName>
</protein>
<evidence type="ECO:0000313" key="4">
    <source>
        <dbReference type="Proteomes" id="UP000722485"/>
    </source>
</evidence>
<keyword evidence="4" id="KW-1185">Reference proteome</keyword>
<accession>A0A9P5HIV5</accession>
<reference evidence="3" key="1">
    <citation type="submission" date="2020-03" db="EMBL/GenBank/DDBJ databases">
        <title>Draft Genome Sequence of Cylindrodendrum hubeiense.</title>
        <authorList>
            <person name="Buettner E."/>
            <person name="Kellner H."/>
        </authorList>
    </citation>
    <scope>NUCLEOTIDE SEQUENCE</scope>
    <source>
        <strain evidence="3">IHI 201604</strain>
    </source>
</reference>
<dbReference type="InterPro" id="IPR049192">
    <property type="entry name" value="DUF4246_C"/>
</dbReference>
<proteinExistence type="predicted"/>